<comment type="caution">
    <text evidence="1">The sequence shown here is derived from an EMBL/GenBank/DDBJ whole genome shotgun (WGS) entry which is preliminary data.</text>
</comment>
<dbReference type="Gene3D" id="1.10.600.10">
    <property type="entry name" value="Farnesyl Diphosphate Synthase"/>
    <property type="match status" value="1"/>
</dbReference>
<dbReference type="SUPFAM" id="SSF48576">
    <property type="entry name" value="Terpenoid synthases"/>
    <property type="match status" value="1"/>
</dbReference>
<reference evidence="1 2" key="1">
    <citation type="submission" date="2021-01" db="EMBL/GenBank/DDBJ databases">
        <title>Whole genome shotgun sequence of Catellatospora chokoriensis NBRC 107358.</title>
        <authorList>
            <person name="Komaki H."/>
            <person name="Tamura T."/>
        </authorList>
    </citation>
    <scope>NUCLEOTIDE SEQUENCE [LARGE SCALE GENOMIC DNA]</scope>
    <source>
        <strain evidence="1 2">NBRC 107358</strain>
    </source>
</reference>
<sequence length="297" mass="31412">MKPLTAEWGAVAAGSALARLRFAALRHWPAAQRPDRGMCARIAGVVAASAPGAPVDRLVLPVRYALWSVLLDDRLDAREASPADLATLAQQVSAASQARSDELSGEFVGELASTAAALHHLRQTVVARRFSAAVDEAVAAGIEHAALGRAVAEGAEPAPDLDDYLRVAAATVNYRSFAFVAMAAVLDDALSGEALDRLEAPLRYAAGAVRLANDLRSVGRDRAEVSLNALMLRSPAGKPVTRRLIQARIRAYVAAHDTLLAGLSAPDRGRTGLVFAAGTLKRLLRLSIGMYRVTDLR</sequence>
<evidence type="ECO:0000313" key="1">
    <source>
        <dbReference type="EMBL" id="GIF93620.1"/>
    </source>
</evidence>
<dbReference type="Proteomes" id="UP000619293">
    <property type="component" value="Unassembled WGS sequence"/>
</dbReference>
<proteinExistence type="predicted"/>
<evidence type="ECO:0000313" key="2">
    <source>
        <dbReference type="Proteomes" id="UP000619293"/>
    </source>
</evidence>
<protein>
    <submittedName>
        <fullName evidence="1">Uncharacterized protein</fullName>
    </submittedName>
</protein>
<gene>
    <name evidence="1" type="ORF">Cch02nite_70640</name>
</gene>
<organism evidence="1 2">
    <name type="scientific">Catellatospora chokoriensis</name>
    <dbReference type="NCBI Taxonomy" id="310353"/>
    <lineage>
        <taxon>Bacteria</taxon>
        <taxon>Bacillati</taxon>
        <taxon>Actinomycetota</taxon>
        <taxon>Actinomycetes</taxon>
        <taxon>Micromonosporales</taxon>
        <taxon>Micromonosporaceae</taxon>
        <taxon>Catellatospora</taxon>
    </lineage>
</organism>
<dbReference type="AlphaFoldDB" id="A0A8J3NWS6"/>
<dbReference type="Pfam" id="PF19086">
    <property type="entry name" value="Terpene_syn_C_2"/>
    <property type="match status" value="1"/>
</dbReference>
<name>A0A8J3NWS6_9ACTN</name>
<accession>A0A8J3NWS6</accession>
<dbReference type="EMBL" id="BONG01000068">
    <property type="protein sequence ID" value="GIF93620.1"/>
    <property type="molecule type" value="Genomic_DNA"/>
</dbReference>
<keyword evidence="2" id="KW-1185">Reference proteome</keyword>
<dbReference type="InterPro" id="IPR008949">
    <property type="entry name" value="Isoprenoid_synthase_dom_sf"/>
</dbReference>